<dbReference type="InterPro" id="IPR010422">
    <property type="entry name" value="Ccdc124/Oxs1"/>
</dbReference>
<accession>A0AAD4R7B8</accession>
<dbReference type="Pfam" id="PF06244">
    <property type="entry name" value="Ccdc124"/>
    <property type="match status" value="1"/>
</dbReference>
<keyword evidence="7" id="KW-1185">Reference proteome</keyword>
<keyword evidence="3" id="KW-0175">Coiled coil</keyword>
<dbReference type="EMBL" id="JAKKPZ010000005">
    <property type="protein sequence ID" value="KAI1720819.1"/>
    <property type="molecule type" value="Genomic_DNA"/>
</dbReference>
<organism evidence="6 7">
    <name type="scientific">Ditylenchus destructor</name>
    <dbReference type="NCBI Taxonomy" id="166010"/>
    <lineage>
        <taxon>Eukaryota</taxon>
        <taxon>Metazoa</taxon>
        <taxon>Ecdysozoa</taxon>
        <taxon>Nematoda</taxon>
        <taxon>Chromadorea</taxon>
        <taxon>Rhabditida</taxon>
        <taxon>Tylenchina</taxon>
        <taxon>Tylenchomorpha</taxon>
        <taxon>Sphaerularioidea</taxon>
        <taxon>Anguinidae</taxon>
        <taxon>Anguininae</taxon>
        <taxon>Ditylenchus</taxon>
    </lineage>
</organism>
<name>A0AAD4R7B8_9BILA</name>
<comment type="caution">
    <text evidence="6">The sequence shown here is derived from an EMBL/GenBank/DDBJ whole genome shotgun (WGS) entry which is preliminary data.</text>
</comment>
<feature type="domain" description="Coiled-coil" evidence="5">
    <location>
        <begin position="139"/>
        <end position="221"/>
    </location>
</feature>
<feature type="region of interest" description="Disordered" evidence="4">
    <location>
        <begin position="1"/>
        <end position="119"/>
    </location>
</feature>
<evidence type="ECO:0000256" key="1">
    <source>
        <dbReference type="ARBA" id="ARBA00004214"/>
    </source>
</evidence>
<comment type="similarity">
    <text evidence="2">Belongs to the CCDC124 family.</text>
</comment>
<dbReference type="GO" id="GO:0003713">
    <property type="term" value="F:transcription coactivator activity"/>
    <property type="evidence" value="ECO:0007669"/>
    <property type="project" value="TreeGrafter"/>
</dbReference>
<feature type="compositionally biased region" description="Low complexity" evidence="4">
    <location>
        <begin position="82"/>
        <end position="105"/>
    </location>
</feature>
<dbReference type="GO" id="GO:0005634">
    <property type="term" value="C:nucleus"/>
    <property type="evidence" value="ECO:0007669"/>
    <property type="project" value="TreeGrafter"/>
</dbReference>
<dbReference type="PANTHER" id="PTHR21680">
    <property type="entry name" value="COILED-COIL DOMAIN-CONTAINING PROTEIN 124"/>
    <property type="match status" value="1"/>
</dbReference>
<sequence>MPKKFVGENSKATVARARKEAAKTEKIEKVEKAKEDAYWADDDKHVQRKQQRKAEQEGKRQEVLERKNALKQAYEQEMNQLAASSSAGKAKPPAASQKVTQAAIQAKKEAEEKQRMEEQKQKELEAKKIEVPIEDIEVNINRVNLDSNVAETVDEAITVLSGSAATPTDRHPEKRLKAAYTAFEDARLPQLKKDHPTFRLSQLKQLLKKEWQKSPDNPLNQKIMNIIN</sequence>
<dbReference type="AlphaFoldDB" id="A0AAD4R7B8"/>
<feature type="compositionally biased region" description="Basic and acidic residues" evidence="4">
    <location>
        <begin position="106"/>
        <end position="119"/>
    </location>
</feature>
<protein>
    <submittedName>
        <fullName evidence="6">Coiled-coil domain-containing protein domain-containing protein</fullName>
    </submittedName>
</protein>
<evidence type="ECO:0000259" key="5">
    <source>
        <dbReference type="Pfam" id="PF06244"/>
    </source>
</evidence>
<dbReference type="Proteomes" id="UP001201812">
    <property type="component" value="Unassembled WGS sequence"/>
</dbReference>
<evidence type="ECO:0000256" key="4">
    <source>
        <dbReference type="SAM" id="MobiDB-lite"/>
    </source>
</evidence>
<dbReference type="PANTHER" id="PTHR21680:SF0">
    <property type="entry name" value="COILED-COIL DOMAIN-CONTAINING PROTEIN 124"/>
    <property type="match status" value="1"/>
</dbReference>
<evidence type="ECO:0000256" key="2">
    <source>
        <dbReference type="ARBA" id="ARBA00008296"/>
    </source>
</evidence>
<proteinExistence type="inferred from homology"/>
<evidence type="ECO:0000313" key="7">
    <source>
        <dbReference type="Proteomes" id="UP001201812"/>
    </source>
</evidence>
<dbReference type="InterPro" id="IPR054414">
    <property type="entry name" value="Ccdc124/Oxs1_C"/>
</dbReference>
<dbReference type="GO" id="GO:0030496">
    <property type="term" value="C:midbody"/>
    <property type="evidence" value="ECO:0007669"/>
    <property type="project" value="UniProtKB-SubCell"/>
</dbReference>
<evidence type="ECO:0000313" key="6">
    <source>
        <dbReference type="EMBL" id="KAI1720819.1"/>
    </source>
</evidence>
<reference evidence="6" key="1">
    <citation type="submission" date="2022-01" db="EMBL/GenBank/DDBJ databases">
        <title>Genome Sequence Resource for Two Populations of Ditylenchus destructor, the Migratory Endoparasitic Phytonematode.</title>
        <authorList>
            <person name="Zhang H."/>
            <person name="Lin R."/>
            <person name="Xie B."/>
        </authorList>
    </citation>
    <scope>NUCLEOTIDE SEQUENCE</scope>
    <source>
        <strain evidence="6">BazhouSP</strain>
    </source>
</reference>
<evidence type="ECO:0000256" key="3">
    <source>
        <dbReference type="ARBA" id="ARBA00023054"/>
    </source>
</evidence>
<gene>
    <name evidence="6" type="ORF">DdX_05066</name>
</gene>
<comment type="subcellular location">
    <subcellularLocation>
        <location evidence="1">Midbody</location>
    </subcellularLocation>
</comment>
<feature type="compositionally biased region" description="Basic and acidic residues" evidence="4">
    <location>
        <begin position="17"/>
        <end position="45"/>
    </location>
</feature>
<dbReference type="GO" id="GO:0006366">
    <property type="term" value="P:transcription by RNA polymerase II"/>
    <property type="evidence" value="ECO:0007669"/>
    <property type="project" value="TreeGrafter"/>
</dbReference>
<feature type="compositionally biased region" description="Basic and acidic residues" evidence="4">
    <location>
        <begin position="52"/>
        <end position="68"/>
    </location>
</feature>